<protein>
    <submittedName>
        <fullName evidence="2">Uncharacterized protein</fullName>
    </submittedName>
</protein>
<accession>A0A0V1DNQ6</accession>
<evidence type="ECO:0000256" key="1">
    <source>
        <dbReference type="SAM" id="MobiDB-lite"/>
    </source>
</evidence>
<organism evidence="2 3">
    <name type="scientific">Trichinella pseudospiralis</name>
    <name type="common">Parasitic roundworm</name>
    <dbReference type="NCBI Taxonomy" id="6337"/>
    <lineage>
        <taxon>Eukaryota</taxon>
        <taxon>Metazoa</taxon>
        <taxon>Ecdysozoa</taxon>
        <taxon>Nematoda</taxon>
        <taxon>Enoplea</taxon>
        <taxon>Dorylaimia</taxon>
        <taxon>Trichinellida</taxon>
        <taxon>Trichinellidae</taxon>
        <taxon>Trichinella</taxon>
    </lineage>
</organism>
<keyword evidence="3" id="KW-1185">Reference proteome</keyword>
<proteinExistence type="predicted"/>
<gene>
    <name evidence="2" type="ORF">T4D_9608</name>
</gene>
<feature type="compositionally biased region" description="Basic and acidic residues" evidence="1">
    <location>
        <begin position="11"/>
        <end position="22"/>
    </location>
</feature>
<reference evidence="2 3" key="1">
    <citation type="submission" date="2015-01" db="EMBL/GenBank/DDBJ databases">
        <title>Evolution of Trichinella species and genotypes.</title>
        <authorList>
            <person name="Korhonen P.K."/>
            <person name="Edoardo P."/>
            <person name="Giuseppe L.R."/>
            <person name="Gasser R.B."/>
        </authorList>
    </citation>
    <scope>NUCLEOTIDE SEQUENCE [LARGE SCALE GENOMIC DNA]</scope>
    <source>
        <strain evidence="2">ISS470</strain>
    </source>
</reference>
<feature type="region of interest" description="Disordered" evidence="1">
    <location>
        <begin position="1"/>
        <end position="22"/>
    </location>
</feature>
<evidence type="ECO:0000313" key="2">
    <source>
        <dbReference type="EMBL" id="KRY63051.1"/>
    </source>
</evidence>
<evidence type="ECO:0000313" key="3">
    <source>
        <dbReference type="Proteomes" id="UP000054995"/>
    </source>
</evidence>
<comment type="caution">
    <text evidence="2">The sequence shown here is derived from an EMBL/GenBank/DDBJ whole genome shotgun (WGS) entry which is preliminary data.</text>
</comment>
<dbReference type="AlphaFoldDB" id="A0A0V1DNQ6"/>
<dbReference type="Proteomes" id="UP000054995">
    <property type="component" value="Unassembled WGS sequence"/>
</dbReference>
<sequence length="32" mass="3537">MCGELTMANTKIEDGSHHPEDNGKFGKYILLS</sequence>
<dbReference type="EMBL" id="JYDT01002721">
    <property type="protein sequence ID" value="KRY63051.1"/>
    <property type="molecule type" value="Genomic_DNA"/>
</dbReference>
<name>A0A0V1DNQ6_TRIPS</name>